<dbReference type="GO" id="GO:0046873">
    <property type="term" value="F:metal ion transmembrane transporter activity"/>
    <property type="evidence" value="ECO:0007669"/>
    <property type="project" value="InterPro"/>
</dbReference>
<reference evidence="10 11" key="1">
    <citation type="journal article" date="2014" name="PLoS ONE">
        <title>De novo Genome Assembly of the Fungal Plant Pathogen Pyrenophora semeniperda.</title>
        <authorList>
            <person name="Soliai M.M."/>
            <person name="Meyer S.E."/>
            <person name="Udall J.A."/>
            <person name="Elzinga D.E."/>
            <person name="Hermansen R.A."/>
            <person name="Bodily P.M."/>
            <person name="Hart A.A."/>
            <person name="Coleman C.E."/>
        </authorList>
    </citation>
    <scope>NUCLEOTIDE SEQUENCE [LARGE SCALE GENOMIC DNA]</scope>
    <source>
        <strain evidence="10 11">CCB06</strain>
        <tissue evidence="10">Mycelium</tissue>
    </source>
</reference>
<organism evidence="10 11">
    <name type="scientific">Pyrenophora seminiperda CCB06</name>
    <dbReference type="NCBI Taxonomy" id="1302712"/>
    <lineage>
        <taxon>Eukaryota</taxon>
        <taxon>Fungi</taxon>
        <taxon>Dikarya</taxon>
        <taxon>Ascomycota</taxon>
        <taxon>Pezizomycotina</taxon>
        <taxon>Dothideomycetes</taxon>
        <taxon>Pleosporomycetidae</taxon>
        <taxon>Pleosporales</taxon>
        <taxon>Pleosporineae</taxon>
        <taxon>Pleosporaceae</taxon>
        <taxon>Pyrenophora</taxon>
    </lineage>
</organism>
<feature type="region of interest" description="Disordered" evidence="8">
    <location>
        <begin position="867"/>
        <end position="898"/>
    </location>
</feature>
<accession>A0A3M7M5C5</accession>
<feature type="repeat" description="ANK" evidence="7">
    <location>
        <begin position="119"/>
        <end position="151"/>
    </location>
</feature>
<keyword evidence="5 7" id="KW-0040">ANK repeat</keyword>
<dbReference type="GO" id="GO:0016020">
    <property type="term" value="C:membrane"/>
    <property type="evidence" value="ECO:0007669"/>
    <property type="project" value="UniProtKB-SubCell"/>
</dbReference>
<evidence type="ECO:0000256" key="7">
    <source>
        <dbReference type="PROSITE-ProRule" id="PRU00023"/>
    </source>
</evidence>
<feature type="region of interest" description="Disordered" evidence="8">
    <location>
        <begin position="1194"/>
        <end position="1217"/>
    </location>
</feature>
<evidence type="ECO:0000256" key="9">
    <source>
        <dbReference type="SAM" id="Phobius"/>
    </source>
</evidence>
<evidence type="ECO:0000256" key="1">
    <source>
        <dbReference type="ARBA" id="ARBA00004141"/>
    </source>
</evidence>
<evidence type="ECO:0000256" key="4">
    <source>
        <dbReference type="ARBA" id="ARBA00022989"/>
    </source>
</evidence>
<dbReference type="PROSITE" id="PS50088">
    <property type="entry name" value="ANK_REPEAT"/>
    <property type="match status" value="6"/>
</dbReference>
<dbReference type="Pfam" id="PF12796">
    <property type="entry name" value="Ank_2"/>
    <property type="match status" value="1"/>
</dbReference>
<gene>
    <name evidence="10" type="ORF">GMOD_00010263</name>
</gene>
<sequence>MARSPSRSSDGADSAQTPRPEPRLLKTVEDDKYDETVAIIEHQKAKSQNIDHLLRIGLMRAAERGHVTIAEYFLKSGAKPDGTPDGRLSPLLKAVEKNHVSIVKLLLRFGGNVDAHDKQGRTALMTAAWKNHFHIMHELLRCGASVNKKDNTGRNVLHNLAADKHCNWGRDVIAELLRQNIALDGPEGQDDQKRTPLHWAASTGKRELCEMLLTRPRLPRAKVNAVEVRQKTALHLAVAHGRDDIIEVLLVNGAYIMAESDGSWTPLHNACEQGSVKVLKMLLSAGADINARLLNGMTPLHVAAQAGHLDVVNCLLERKDIKRAAKDTFGITPFLRAAQSKKPARKDIINALAPHNQVEALSEDALGATHGFHATIVDFGNFHNENKVSRRTVHELLYARDAINPRKPAISVLPKESKATSFRWIHLPANNMAWVEALLTKAFIEEGAADVEGFKALERSFTHQHRGQQIHSHFMRPLCQSAPRAPRHQDESDLSDGPDQGLPQITVHTPRGLGIDTVAGAQEPTTYIPRTPVRSETVSTDQTDWATGSGSGTLTGREGKVKTKDKTKKAQKWGGSRQAGKRAGGTETPNRAPDHHARRTHTSNSLTNSGHLRSPGSPGRKDPTAVAKGNIFAFMPYLHFETDGRRQEMQAAIARAQMLKDRRTNDWRAPKPPVKRASTYDEMLLRAHLTSSQVSLHVRRTLDQFFYHNIDTQSRDRDQVVYRYQCKSDEPQHEDPKIFMVDQLWMWTLGKDLIVTAFPQRWQQPRNDPLNVLDGVIEDINSKTRDPVRSVYDLAMIITGRCSGVFDRHRVGDEDYQFLDMFESSIGDATEMETMLFKEFNTASAQASAWLQHHRRPNRFSRHLEAEGRQREHLNRRHAPHHSHAHALTDPPVREDEFEYDNSDTTAAHAPLFVDKLLDIGAETDLLAETKDIRDELNMISKVLEDQRIVLPDMEASITDIYREEHKSQQDLKKRFRDMLKTIDTHIKDLERMDKQAKRIYESITDLLDLKQKHANAFEARFARDQAAGTARQSQTIMVFTIVTIIFLPLSFIAALFAINIKEYPHLPGGDQPSLPLSFVSKYMFGISFAISIPFIAIALSFDAIGDFFREVKRRWRERKARHRMQQHHNNANGAFISINRTDFFDHSHDTRTMEEALSRGRSTAYRPDGRPSIDTYLGSLRSGRINSLLPVASRSTGRSPEKAGAVRVTNGNGNGNGAAVHVTTTMTGGIADRLSVDRARNQSPIERISTGFRMRGSGEYVRA</sequence>
<evidence type="ECO:0000256" key="8">
    <source>
        <dbReference type="SAM" id="MobiDB-lite"/>
    </source>
</evidence>
<feature type="compositionally biased region" description="Basic residues" evidence="8">
    <location>
        <begin position="874"/>
        <end position="885"/>
    </location>
</feature>
<dbReference type="Pfam" id="PF13637">
    <property type="entry name" value="Ank_4"/>
    <property type="match status" value="1"/>
</dbReference>
<feature type="compositionally biased region" description="Low complexity" evidence="8">
    <location>
        <begin position="1204"/>
        <end position="1217"/>
    </location>
</feature>
<name>A0A3M7M5C5_9PLEO</name>
<feature type="repeat" description="ANK" evidence="7">
    <location>
        <begin position="229"/>
        <end position="261"/>
    </location>
</feature>
<dbReference type="SUPFAM" id="SSF48403">
    <property type="entry name" value="Ankyrin repeat"/>
    <property type="match status" value="1"/>
</dbReference>
<evidence type="ECO:0000256" key="2">
    <source>
        <dbReference type="ARBA" id="ARBA00022692"/>
    </source>
</evidence>
<dbReference type="PANTHER" id="PTHR24198:SF165">
    <property type="entry name" value="ANKYRIN REPEAT-CONTAINING PROTEIN-RELATED"/>
    <property type="match status" value="1"/>
</dbReference>
<feature type="compositionally biased region" description="Polar residues" evidence="8">
    <location>
        <begin position="534"/>
        <end position="554"/>
    </location>
</feature>
<evidence type="ECO:0000256" key="6">
    <source>
        <dbReference type="ARBA" id="ARBA00023136"/>
    </source>
</evidence>
<keyword evidence="3" id="KW-0677">Repeat</keyword>
<dbReference type="Proteomes" id="UP000265663">
    <property type="component" value="Unassembled WGS sequence"/>
</dbReference>
<dbReference type="AlphaFoldDB" id="A0A3M7M5C5"/>
<feature type="compositionally biased region" description="Polar residues" evidence="8">
    <location>
        <begin position="602"/>
        <end position="611"/>
    </location>
</feature>
<proteinExistence type="predicted"/>
<feature type="repeat" description="ANK" evidence="7">
    <location>
        <begin position="86"/>
        <end position="118"/>
    </location>
</feature>
<dbReference type="PANTHER" id="PTHR24198">
    <property type="entry name" value="ANKYRIN REPEAT AND PROTEIN KINASE DOMAIN-CONTAINING PROTEIN"/>
    <property type="match status" value="1"/>
</dbReference>
<feature type="repeat" description="ANK" evidence="7">
    <location>
        <begin position="192"/>
        <end position="213"/>
    </location>
</feature>
<keyword evidence="6 9" id="KW-0472">Membrane</keyword>
<dbReference type="PRINTS" id="PR01415">
    <property type="entry name" value="ANKYRIN"/>
</dbReference>
<feature type="compositionally biased region" description="Polar residues" evidence="8">
    <location>
        <begin position="1"/>
        <end position="17"/>
    </location>
</feature>
<dbReference type="InterPro" id="IPR045863">
    <property type="entry name" value="CorA_TM1_TM2"/>
</dbReference>
<keyword evidence="4 9" id="KW-1133">Transmembrane helix</keyword>
<dbReference type="InterPro" id="IPR002110">
    <property type="entry name" value="Ankyrin_rpt"/>
</dbReference>
<dbReference type="EMBL" id="KE747821">
    <property type="protein sequence ID" value="RMZ69701.1"/>
    <property type="molecule type" value="Genomic_DNA"/>
</dbReference>
<feature type="repeat" description="ANK" evidence="7">
    <location>
        <begin position="262"/>
        <end position="294"/>
    </location>
</feature>
<comment type="subcellular location">
    <subcellularLocation>
        <location evidence="1">Membrane</location>
        <topology evidence="1">Multi-pass membrane protein</topology>
    </subcellularLocation>
</comment>
<dbReference type="InterPro" id="IPR036770">
    <property type="entry name" value="Ankyrin_rpt-contain_sf"/>
</dbReference>
<dbReference type="Pfam" id="PF01544">
    <property type="entry name" value="CorA"/>
    <property type="match status" value="1"/>
</dbReference>
<dbReference type="InterPro" id="IPR002523">
    <property type="entry name" value="MgTranspt_CorA/ZnTranspt_ZntB"/>
</dbReference>
<dbReference type="PROSITE" id="PS50297">
    <property type="entry name" value="ANK_REP_REGION"/>
    <property type="match status" value="6"/>
</dbReference>
<evidence type="ECO:0000313" key="10">
    <source>
        <dbReference type="EMBL" id="RMZ69701.1"/>
    </source>
</evidence>
<evidence type="ECO:0000313" key="11">
    <source>
        <dbReference type="Proteomes" id="UP000265663"/>
    </source>
</evidence>
<dbReference type="Gene3D" id="1.25.40.20">
    <property type="entry name" value="Ankyrin repeat-containing domain"/>
    <property type="match status" value="3"/>
</dbReference>
<keyword evidence="2 9" id="KW-0812">Transmembrane</keyword>
<evidence type="ECO:0000256" key="5">
    <source>
        <dbReference type="ARBA" id="ARBA00023043"/>
    </source>
</evidence>
<feature type="transmembrane region" description="Helical" evidence="9">
    <location>
        <begin position="1083"/>
        <end position="1109"/>
    </location>
</feature>
<dbReference type="SUPFAM" id="SSF144083">
    <property type="entry name" value="Magnesium transport protein CorA, transmembrane region"/>
    <property type="match status" value="1"/>
</dbReference>
<evidence type="ECO:0000256" key="3">
    <source>
        <dbReference type="ARBA" id="ARBA00022737"/>
    </source>
</evidence>
<keyword evidence="11" id="KW-1185">Reference proteome</keyword>
<feature type="region of interest" description="Disordered" evidence="8">
    <location>
        <begin position="481"/>
        <end position="624"/>
    </location>
</feature>
<dbReference type="Gene3D" id="1.20.58.340">
    <property type="entry name" value="Magnesium transport protein CorA, transmembrane region"/>
    <property type="match status" value="1"/>
</dbReference>
<protein>
    <submittedName>
        <fullName evidence="10">Ankyrin repeat</fullName>
    </submittedName>
</protein>
<dbReference type="SMART" id="SM00248">
    <property type="entry name" value="ANK"/>
    <property type="match status" value="8"/>
</dbReference>
<feature type="region of interest" description="Disordered" evidence="8">
    <location>
        <begin position="1"/>
        <end position="25"/>
    </location>
</feature>
<dbReference type="OrthoDB" id="341259at2759"/>
<feature type="transmembrane region" description="Helical" evidence="9">
    <location>
        <begin position="1037"/>
        <end position="1059"/>
    </location>
</feature>
<dbReference type="Pfam" id="PF00023">
    <property type="entry name" value="Ank"/>
    <property type="match status" value="2"/>
</dbReference>
<feature type="repeat" description="ANK" evidence="7">
    <location>
        <begin position="295"/>
        <end position="318"/>
    </location>
</feature>